<accession>A0A9X2KQV2</accession>
<dbReference type="CDD" id="cd03020">
    <property type="entry name" value="DsbA_DsbC_DsbG"/>
    <property type="match status" value="1"/>
</dbReference>
<dbReference type="PANTHER" id="PTHR35272">
    <property type="entry name" value="THIOL:DISULFIDE INTERCHANGE PROTEIN DSBC-RELATED"/>
    <property type="match status" value="1"/>
</dbReference>
<dbReference type="EMBL" id="JAMLDX010000015">
    <property type="protein sequence ID" value="MCP3732178.1"/>
    <property type="molecule type" value="Genomic_DNA"/>
</dbReference>
<evidence type="ECO:0000256" key="2">
    <source>
        <dbReference type="RuleBase" id="RU364038"/>
    </source>
</evidence>
<dbReference type="PROSITE" id="PS51352">
    <property type="entry name" value="THIOREDOXIN_2"/>
    <property type="match status" value="1"/>
</dbReference>
<protein>
    <recommendedName>
        <fullName evidence="2">Thiol:disulfide interchange protein</fullName>
    </recommendedName>
</protein>
<dbReference type="SUPFAM" id="SSF52833">
    <property type="entry name" value="Thioredoxin-like"/>
    <property type="match status" value="1"/>
</dbReference>
<dbReference type="Gene3D" id="3.40.30.10">
    <property type="entry name" value="Glutaredoxin"/>
    <property type="match status" value="1"/>
</dbReference>
<organism evidence="4 5">
    <name type="scientific">Sphingomonas tagetis</name>
    <dbReference type="NCBI Taxonomy" id="2949092"/>
    <lineage>
        <taxon>Bacteria</taxon>
        <taxon>Pseudomonadati</taxon>
        <taxon>Pseudomonadota</taxon>
        <taxon>Alphaproteobacteria</taxon>
        <taxon>Sphingomonadales</taxon>
        <taxon>Sphingomonadaceae</taxon>
        <taxon>Sphingomonas</taxon>
    </lineage>
</organism>
<dbReference type="InterPro" id="IPR051470">
    <property type="entry name" value="Thiol:disulfide_interchange"/>
</dbReference>
<dbReference type="InterPro" id="IPR012336">
    <property type="entry name" value="Thioredoxin-like_fold"/>
</dbReference>
<dbReference type="InterPro" id="IPR033954">
    <property type="entry name" value="DiS-bond_Isoase_DsbC/G"/>
</dbReference>
<dbReference type="PANTHER" id="PTHR35272:SF3">
    <property type="entry name" value="THIOL:DISULFIDE INTERCHANGE PROTEIN DSBC"/>
    <property type="match status" value="1"/>
</dbReference>
<comment type="similarity">
    <text evidence="2">Belongs to the thioredoxin family. DsbC subfamily.</text>
</comment>
<feature type="signal peptide" evidence="2">
    <location>
        <begin position="1"/>
        <end position="24"/>
    </location>
</feature>
<sequence>MRRLAELALGAALSASLLAAPALAQDASPSSEEPLAAAARDAQQALRQTFTNLQFEDFGPAPVKGPLYQANAGGRMIYFAPESGHLLFAAVYDRNGVNVTALAQDASARKRLGAIDTSKALAIGPQSAPVVIEFTDPDCPYCQALDRFWSSKAAEGKQVRRLVFFVSGIHPQAAAKAEHILCAADPEAAFRAVYSGSVPKTLGKCAEGATKVAAHAEMVRKLGVSGTPTLFADGKLISGFQQAEIEAFLDAKQQAGNARP</sequence>
<keyword evidence="2" id="KW-0732">Signal</keyword>
<dbReference type="InterPro" id="IPR013766">
    <property type="entry name" value="Thioredoxin_domain"/>
</dbReference>
<reference evidence="4" key="1">
    <citation type="submission" date="2022-05" db="EMBL/GenBank/DDBJ databases">
        <title>Sphingomonas sp. strain MG17 Genome sequencing and assembly.</title>
        <authorList>
            <person name="Kim I."/>
        </authorList>
    </citation>
    <scope>NUCLEOTIDE SEQUENCE</scope>
    <source>
        <strain evidence="4">MG17</strain>
    </source>
</reference>
<dbReference type="InterPro" id="IPR018950">
    <property type="entry name" value="DiS-bond_isomerase_DsbC/G_N"/>
</dbReference>
<feature type="chain" id="PRO_5041017384" description="Thiol:disulfide interchange protein" evidence="2">
    <location>
        <begin position="25"/>
        <end position="260"/>
    </location>
</feature>
<evidence type="ECO:0000313" key="4">
    <source>
        <dbReference type="EMBL" id="MCP3732178.1"/>
    </source>
</evidence>
<feature type="domain" description="Thioredoxin" evidence="3">
    <location>
        <begin position="97"/>
        <end position="254"/>
    </location>
</feature>
<evidence type="ECO:0000259" key="3">
    <source>
        <dbReference type="PROSITE" id="PS51352"/>
    </source>
</evidence>
<dbReference type="Proteomes" id="UP001139451">
    <property type="component" value="Unassembled WGS sequence"/>
</dbReference>
<dbReference type="AlphaFoldDB" id="A0A9X2KQV2"/>
<proteinExistence type="inferred from homology"/>
<keyword evidence="2" id="KW-0676">Redox-active center</keyword>
<keyword evidence="2" id="KW-0574">Periplasm</keyword>
<dbReference type="InterPro" id="IPR036249">
    <property type="entry name" value="Thioredoxin-like_sf"/>
</dbReference>
<dbReference type="RefSeq" id="WP_254295388.1">
    <property type="nucleotide sequence ID" value="NZ_JAMLDX010000015.1"/>
</dbReference>
<keyword evidence="5" id="KW-1185">Reference proteome</keyword>
<comment type="subcellular location">
    <subcellularLocation>
        <location evidence="2">Periplasm</location>
    </subcellularLocation>
</comment>
<gene>
    <name evidence="4" type="ORF">M9978_17280</name>
</gene>
<dbReference type="Pfam" id="PF13098">
    <property type="entry name" value="Thioredoxin_2"/>
    <property type="match status" value="1"/>
</dbReference>
<comment type="function">
    <text evidence="2">Required for disulfide bond formation in some periplasmic proteins. Acts by transferring its disulfide bond to other proteins and is reduced in the process.</text>
</comment>
<comment type="caution">
    <text evidence="4">The sequence shown here is derived from an EMBL/GenBank/DDBJ whole genome shotgun (WGS) entry which is preliminary data.</text>
</comment>
<dbReference type="Pfam" id="PF10411">
    <property type="entry name" value="DsbC_N"/>
    <property type="match status" value="1"/>
</dbReference>
<evidence type="ECO:0000313" key="5">
    <source>
        <dbReference type="Proteomes" id="UP001139451"/>
    </source>
</evidence>
<dbReference type="GO" id="GO:0042597">
    <property type="term" value="C:periplasmic space"/>
    <property type="evidence" value="ECO:0007669"/>
    <property type="project" value="UniProtKB-SubCell"/>
</dbReference>
<evidence type="ECO:0000256" key="1">
    <source>
        <dbReference type="ARBA" id="ARBA00003565"/>
    </source>
</evidence>
<name>A0A9X2KQV2_9SPHN</name>
<comment type="function">
    <text evidence="1">May be required for disulfide bond formation in some proteins.</text>
</comment>